<dbReference type="RefSeq" id="WP_122140060.1">
    <property type="nucleotide sequence ID" value="NZ_RFLX01000011.1"/>
</dbReference>
<dbReference type="InterPro" id="IPR002890">
    <property type="entry name" value="MG2"/>
</dbReference>
<evidence type="ECO:0000256" key="3">
    <source>
        <dbReference type="SAM" id="SignalP"/>
    </source>
</evidence>
<dbReference type="InterPro" id="IPR001599">
    <property type="entry name" value="Macroglobln_a2"/>
</dbReference>
<dbReference type="SUPFAM" id="SSF48452">
    <property type="entry name" value="TPR-like"/>
    <property type="match status" value="1"/>
</dbReference>
<dbReference type="InterPro" id="IPR041203">
    <property type="entry name" value="Bact_A2M_MG5"/>
</dbReference>
<keyword evidence="2 3" id="KW-0732">Signal</keyword>
<dbReference type="Pfam" id="PF01835">
    <property type="entry name" value="MG2"/>
    <property type="match status" value="1"/>
</dbReference>
<evidence type="ECO:0000259" key="5">
    <source>
        <dbReference type="SMART" id="SM01360"/>
    </source>
</evidence>
<proteinExistence type="inferred from homology"/>
<dbReference type="Gene3D" id="1.50.10.20">
    <property type="match status" value="1"/>
</dbReference>
<dbReference type="InterPro" id="IPR008930">
    <property type="entry name" value="Terpenoid_cyclase/PrenylTrfase"/>
</dbReference>
<evidence type="ECO:0000256" key="2">
    <source>
        <dbReference type="ARBA" id="ARBA00022729"/>
    </source>
</evidence>
<dbReference type="CDD" id="cd02891">
    <property type="entry name" value="A2M_like"/>
    <property type="match status" value="1"/>
</dbReference>
<keyword evidence="7" id="KW-1185">Reference proteome</keyword>
<sequence length="1726" mass="181417">MYPTLPRATLRRFAALLIATALGAPPALAQSAVEIPGLESDASGYAGELARRFPAGATAQLRQQAEARAVEAIQRSDWSAAAEALEQRIGMQGATPEHWLALAQAQLSRTPPNPQRALQAAWQNFGAVPAGEAEIPSLRLMARALQMMDRWPPAIAALEAVAERAPNDPAAREALATARRAAGLLVSRTRTAPEADPPRACIAFTGTLSRASDLQPGDWVRAEPPIPDMAVSREDGQLCVAGLPWGRTTRLVLRAGLPGEDGARLRAETPVAITMPDREARIAFDATRFLLPRGQAARVGIATVNIPRLKLRLVRVTERNLLPFGRQNPLGEAIAAYSTGEVTESWGRTVWQGSADVPGFQANQLARVVLPLPAEIGSAGPGLYVLLAEADEGATSADHVSNTAVGLQILSTDLGLTAWRGTDGVAAQLRSLGDAAPRAGVKVALIVRNNDVLAEAMTGADGLVRFGAALLRGQGPLAPVALHASAGDDLVALNLEAASFDLSDRGAEGLPHPGPLDAFLWLDRGIYRPGETVNLTALLRDAAGQPRDVPLRLRLVRPNGQVAAEAVPPRGPDGAIAWPVPLSNGAAAGQWRLEARVEPDQPPIATATFQVEAFVPERLAVTLGPAPGPLVPGQPLPVPVSARFLYGAPAANLEGEVEGQLSLDPDPFATDAADGTRRRSPWDGWRFGLAEEPLNGGAIPGGHVATDAQGQGTFTASLAEVPDVSRPLRASYTLSLADPNGRASRGTLELPVRGTNPYLAVRPAFSGGSVDVNTEAAFDVALVSPMGEALSGSLNARLVREVPDWRMVSRGGVARYQTVWREEPVDTATLTTAPGQPARFARALPFGRYRLEVTQPGSLAIAATRFRSGWVGSDSAEVPDKVDVSADRQAYAPGATARIRINPPFAGRASLAVLTNRLVSLREVEVPAGGTEVEVPVEAAWGPGAYVTVTVFRPGRAAEGQPRRALGLAWVALDPAPRRLAVTLEAPDLLRPRQRVELPVRVANAAGPVRLTLAAVDEGILQLTRFSSPDPVRHFLGRRRLGADIRDDYGRLIPPPEGELAALRQGGDADAESAVQPPQRVVSLFSGIVEAGPDGVARVPLDLPDFAGELRLMAVAWSGDRVGSASRAVTVREPVVAEALLPRFLAPGDTALLPLLLHNLELPQGEVAAEIRLEGPLALEGPARLAAILATGARAQPTTGLRATGAGEGVLRLAVTGPGGYRTERESRITIRSSRPLLTEVAISELAPGAEARIAPDLARFVPGTATVRASWGQPVRYDPDALMRAALAFPLYCAEQSATKVLALSVASGLEGRDAQLAAAIGSLLDKQRWDGAFSLWSSRGEAGPWVSAYAVEALARAGQAGATIPEAALDAALQNLARDAEDVSPSSPEERADQAYRLHALALAGRPLPGATRRLAEQLDQLPTPLSKAQLGAALARIGDAPRAEAAFTAALANGPRRDWFHDYGSQTRDALAVTLLLRESGLLPQALTARLARLPGGREVSPDTTSTQEQAWAVTLAAALGRDGRPASVRLDGRALPPAPAVAALLPAGGATARNTGDRAVIQSATVTGLPAQPLPAARAGMRVVRRFLAMDGNDLNLDMLRQNTSFILLLEARAEDGEEHRALVQQGLPAGWEVSTRLPAGAVPGMPFLGELTEPATVAALDDRFAVAADLSAQQQAARFAVVLRAVTPGSFELPGAQAQDMYRPAIFARQNSGRIAVLPPS</sequence>
<dbReference type="InterPro" id="IPR011625">
    <property type="entry name" value="A2M_N_BRD"/>
</dbReference>
<dbReference type="Pfam" id="PF17972">
    <property type="entry name" value="bMG5"/>
    <property type="match status" value="1"/>
</dbReference>
<gene>
    <name evidence="6" type="ORF">EBE87_15205</name>
</gene>
<feature type="domain" description="Alpha-2-macroglobulin" evidence="5">
    <location>
        <begin position="1083"/>
        <end position="1171"/>
    </location>
</feature>
<dbReference type="Proteomes" id="UP000274097">
    <property type="component" value="Unassembled WGS sequence"/>
</dbReference>
<dbReference type="SUPFAM" id="SSF48239">
    <property type="entry name" value="Terpenoid cyclases/Protein prenyltransferases"/>
    <property type="match status" value="1"/>
</dbReference>
<accession>A0ABX9VJA0</accession>
<dbReference type="PIRSF" id="PIRSF038980">
    <property type="entry name" value="A2M_bac"/>
    <property type="match status" value="1"/>
</dbReference>
<evidence type="ECO:0000313" key="7">
    <source>
        <dbReference type="Proteomes" id="UP000274097"/>
    </source>
</evidence>
<dbReference type="InterPro" id="IPR041462">
    <property type="entry name" value="Bact_A2M_MG6"/>
</dbReference>
<dbReference type="Pfam" id="PF07703">
    <property type="entry name" value="A2M_BRD"/>
    <property type="match status" value="1"/>
</dbReference>
<dbReference type="EMBL" id="RFLX01000011">
    <property type="protein sequence ID" value="RMI20493.1"/>
    <property type="molecule type" value="Genomic_DNA"/>
</dbReference>
<dbReference type="SMART" id="SM01359">
    <property type="entry name" value="A2M_N_2"/>
    <property type="match status" value="1"/>
</dbReference>
<dbReference type="Gene3D" id="2.60.40.1930">
    <property type="match status" value="1"/>
</dbReference>
<feature type="chain" id="PRO_5045581323" evidence="3">
    <location>
        <begin position="30"/>
        <end position="1726"/>
    </location>
</feature>
<dbReference type="SMART" id="SM01360">
    <property type="entry name" value="A2M"/>
    <property type="match status" value="1"/>
</dbReference>
<dbReference type="InterPro" id="IPR051802">
    <property type="entry name" value="YfhM-like"/>
</dbReference>
<comment type="similarity">
    <text evidence="1">Belongs to the protease inhibitor I39 (alpha-2-macroglobulin) family. Bacterial alpha-2-macroglobulin subfamily.</text>
</comment>
<name>A0ABX9VJA0_9PROT</name>
<dbReference type="Pfam" id="PF17962">
    <property type="entry name" value="bMG6"/>
    <property type="match status" value="1"/>
</dbReference>
<organism evidence="6 7">
    <name type="scientific">Teichococcus wenyumeiae</name>
    <dbReference type="NCBI Taxonomy" id="2478470"/>
    <lineage>
        <taxon>Bacteria</taxon>
        <taxon>Pseudomonadati</taxon>
        <taxon>Pseudomonadota</taxon>
        <taxon>Alphaproteobacteria</taxon>
        <taxon>Acetobacterales</taxon>
        <taxon>Roseomonadaceae</taxon>
        <taxon>Roseomonas</taxon>
    </lineage>
</organism>
<evidence type="ECO:0000313" key="6">
    <source>
        <dbReference type="EMBL" id="RMI20493.1"/>
    </source>
</evidence>
<dbReference type="PANTHER" id="PTHR40094">
    <property type="entry name" value="ALPHA-2-MACROGLOBULIN HOMOLOG"/>
    <property type="match status" value="1"/>
</dbReference>
<dbReference type="Pfam" id="PF11974">
    <property type="entry name" value="bMG3"/>
    <property type="match status" value="1"/>
</dbReference>
<feature type="domain" description="Alpha-2-macroglobulin bait region" evidence="4">
    <location>
        <begin position="882"/>
        <end position="1023"/>
    </location>
</feature>
<evidence type="ECO:0000259" key="4">
    <source>
        <dbReference type="SMART" id="SM01359"/>
    </source>
</evidence>
<dbReference type="InterPro" id="IPR041246">
    <property type="entry name" value="Bact_MG10"/>
</dbReference>
<dbReference type="PANTHER" id="PTHR40094:SF1">
    <property type="entry name" value="UBIQUITIN DOMAIN-CONTAINING PROTEIN"/>
    <property type="match status" value="1"/>
</dbReference>
<evidence type="ECO:0000256" key="1">
    <source>
        <dbReference type="ARBA" id="ARBA00010556"/>
    </source>
</evidence>
<dbReference type="InterPro" id="IPR026284">
    <property type="entry name" value="A2MG_proteobact"/>
</dbReference>
<dbReference type="Pfam" id="PF00207">
    <property type="entry name" value="A2M"/>
    <property type="match status" value="1"/>
</dbReference>
<comment type="caution">
    <text evidence="6">The sequence shown here is derived from an EMBL/GenBank/DDBJ whole genome shotgun (WGS) entry which is preliminary data.</text>
</comment>
<dbReference type="InterPro" id="IPR021868">
    <property type="entry name" value="Alpha_2_Macroglob_MG3"/>
</dbReference>
<protein>
    <submittedName>
        <fullName evidence="6">Alpha-2-macroglobulin family protein</fullName>
    </submittedName>
</protein>
<dbReference type="InterPro" id="IPR011990">
    <property type="entry name" value="TPR-like_helical_dom_sf"/>
</dbReference>
<dbReference type="Pfam" id="PF17973">
    <property type="entry name" value="bMG10"/>
    <property type="match status" value="1"/>
</dbReference>
<feature type="signal peptide" evidence="3">
    <location>
        <begin position="1"/>
        <end position="29"/>
    </location>
</feature>
<reference evidence="6 7" key="1">
    <citation type="submission" date="2018-10" db="EMBL/GenBank/DDBJ databases">
        <title>Roseomonas sp. nov., isolated from feces of Tibetan antelopes in the Qinghai-Tibet plateau, China.</title>
        <authorList>
            <person name="Tian Z."/>
        </authorList>
    </citation>
    <scope>NUCLEOTIDE SEQUENCE [LARGE SCALE GENOMIC DNA]</scope>
    <source>
        <strain evidence="6 7">Z23</strain>
    </source>
</reference>